<dbReference type="Proteomes" id="UP000283785">
    <property type="component" value="Unassembled WGS sequence"/>
</dbReference>
<evidence type="ECO:0000256" key="1">
    <source>
        <dbReference type="ARBA" id="ARBA00023125"/>
    </source>
</evidence>
<evidence type="ECO:0000313" key="4">
    <source>
        <dbReference type="EMBL" id="RGW40883.1"/>
    </source>
</evidence>
<dbReference type="GO" id="GO:0003677">
    <property type="term" value="F:DNA binding"/>
    <property type="evidence" value="ECO:0007669"/>
    <property type="project" value="UniProtKB-KW"/>
</dbReference>
<organism evidence="4 5">
    <name type="scientific">Segatella copri</name>
    <dbReference type="NCBI Taxonomy" id="165179"/>
    <lineage>
        <taxon>Bacteria</taxon>
        <taxon>Pseudomonadati</taxon>
        <taxon>Bacteroidota</taxon>
        <taxon>Bacteroidia</taxon>
        <taxon>Bacteroidales</taxon>
        <taxon>Prevotellaceae</taxon>
        <taxon>Segatella</taxon>
    </lineage>
</organism>
<evidence type="ECO:0008006" key="6">
    <source>
        <dbReference type="Google" id="ProtNLM"/>
    </source>
</evidence>
<dbReference type="RefSeq" id="WP_118066307.1">
    <property type="nucleotide sequence ID" value="NZ_QRSU01000030.1"/>
</dbReference>
<comment type="caution">
    <text evidence="4">The sequence shown here is derived from an EMBL/GenBank/DDBJ whole genome shotgun (WGS) entry which is preliminary data.</text>
</comment>
<protein>
    <recommendedName>
        <fullName evidence="6">Integrase</fullName>
    </recommendedName>
</protein>
<dbReference type="Pfam" id="PF17293">
    <property type="entry name" value="Arm-DNA-bind_5"/>
    <property type="match status" value="1"/>
</dbReference>
<sequence length="172" mass="19986">MARTKKSESVPVRIRFKQLKDGNQSIYLDIYTDRKRRYEFLKLFLVPEISQEAKERNANTLKAANAIKAQRILDITNKKPVTVLSDKARMSLIEWLDEYADFGTKKGRTSLADNVHAVSLCLKAYNPRIRLYEVDKDFLQGFIDYLRTRKTKEQIQDRSATLLSLHSSWSVA</sequence>
<proteinExistence type="predicted"/>
<accession>A0AA92TF74</accession>
<keyword evidence="1" id="KW-0238">DNA-binding</keyword>
<dbReference type="InterPro" id="IPR035386">
    <property type="entry name" value="Arm-DNA-bind_5"/>
</dbReference>
<evidence type="ECO:0000259" key="3">
    <source>
        <dbReference type="Pfam" id="PF17293"/>
    </source>
</evidence>
<dbReference type="EMBL" id="QSAG01000035">
    <property type="protein sequence ID" value="RGW40883.1"/>
    <property type="molecule type" value="Genomic_DNA"/>
</dbReference>
<dbReference type="InterPro" id="IPR025269">
    <property type="entry name" value="SAM-like_dom"/>
</dbReference>
<name>A0AA92TF74_9BACT</name>
<dbReference type="AlphaFoldDB" id="A0AA92TF74"/>
<dbReference type="Pfam" id="PF13102">
    <property type="entry name" value="Phage_int_SAM_5"/>
    <property type="match status" value="1"/>
</dbReference>
<feature type="domain" description="Arm DNA-binding" evidence="3">
    <location>
        <begin position="12"/>
        <end position="73"/>
    </location>
</feature>
<dbReference type="InterPro" id="IPR010998">
    <property type="entry name" value="Integrase_recombinase_N"/>
</dbReference>
<feature type="domain" description="Phage integrase SAM-like" evidence="2">
    <location>
        <begin position="91"/>
        <end position="160"/>
    </location>
</feature>
<reference evidence="4 5" key="1">
    <citation type="submission" date="2018-08" db="EMBL/GenBank/DDBJ databases">
        <title>A genome reference for cultivated species of the human gut microbiota.</title>
        <authorList>
            <person name="Zou Y."/>
            <person name="Xue W."/>
            <person name="Luo G."/>
        </authorList>
    </citation>
    <scope>NUCLEOTIDE SEQUENCE [LARGE SCALE GENOMIC DNA]</scope>
    <source>
        <strain evidence="4 5">AF12-50</strain>
    </source>
</reference>
<evidence type="ECO:0000313" key="5">
    <source>
        <dbReference type="Proteomes" id="UP000283785"/>
    </source>
</evidence>
<dbReference type="Gene3D" id="1.10.150.130">
    <property type="match status" value="1"/>
</dbReference>
<gene>
    <name evidence="4" type="ORF">DWV76_13580</name>
</gene>
<evidence type="ECO:0000259" key="2">
    <source>
        <dbReference type="Pfam" id="PF13102"/>
    </source>
</evidence>